<feature type="transmembrane region" description="Helical" evidence="6">
    <location>
        <begin position="180"/>
        <end position="200"/>
    </location>
</feature>
<feature type="transmembrane region" description="Helical" evidence="6">
    <location>
        <begin position="271"/>
        <end position="289"/>
    </location>
</feature>
<comment type="subcellular location">
    <subcellularLocation>
        <location evidence="1">Cell membrane</location>
        <topology evidence="1">Multi-pass membrane protein</topology>
    </subcellularLocation>
</comment>
<dbReference type="InterPro" id="IPR050638">
    <property type="entry name" value="AA-Vitamin_Transporters"/>
</dbReference>
<name>A0ABS7DFT7_9GAMM</name>
<dbReference type="SUPFAM" id="SSF103481">
    <property type="entry name" value="Multidrug resistance efflux transporter EmrE"/>
    <property type="match status" value="2"/>
</dbReference>
<dbReference type="PROSITE" id="PS51257">
    <property type="entry name" value="PROKAR_LIPOPROTEIN"/>
    <property type="match status" value="1"/>
</dbReference>
<evidence type="ECO:0000256" key="6">
    <source>
        <dbReference type="SAM" id="Phobius"/>
    </source>
</evidence>
<dbReference type="RefSeq" id="WP_219937382.1">
    <property type="nucleotide sequence ID" value="NZ_JAGFNY010000011.1"/>
</dbReference>
<evidence type="ECO:0000259" key="7">
    <source>
        <dbReference type="Pfam" id="PF00892"/>
    </source>
</evidence>
<keyword evidence="5 6" id="KW-0472">Membrane</keyword>
<organism evidence="8 9">
    <name type="scientific">Succinivibrio faecicola</name>
    <dbReference type="NCBI Taxonomy" id="2820300"/>
    <lineage>
        <taxon>Bacteria</taxon>
        <taxon>Pseudomonadati</taxon>
        <taxon>Pseudomonadota</taxon>
        <taxon>Gammaproteobacteria</taxon>
        <taxon>Aeromonadales</taxon>
        <taxon>Succinivibrionaceae</taxon>
        <taxon>Succinivibrio</taxon>
    </lineage>
</organism>
<feature type="domain" description="EamA" evidence="7">
    <location>
        <begin position="150"/>
        <end position="286"/>
    </location>
</feature>
<evidence type="ECO:0000313" key="9">
    <source>
        <dbReference type="Proteomes" id="UP000731465"/>
    </source>
</evidence>
<feature type="transmembrane region" description="Helical" evidence="6">
    <location>
        <begin position="89"/>
        <end position="110"/>
    </location>
</feature>
<keyword evidence="2" id="KW-1003">Cell membrane</keyword>
<evidence type="ECO:0000256" key="1">
    <source>
        <dbReference type="ARBA" id="ARBA00004651"/>
    </source>
</evidence>
<dbReference type="PANTHER" id="PTHR32322:SF18">
    <property type="entry name" value="S-ADENOSYLMETHIONINE_S-ADENOSYLHOMOCYSTEINE TRANSPORTER"/>
    <property type="match status" value="1"/>
</dbReference>
<dbReference type="EMBL" id="JAGFNY010000011">
    <property type="protein sequence ID" value="MBW7570162.1"/>
    <property type="molecule type" value="Genomic_DNA"/>
</dbReference>
<feature type="transmembrane region" description="Helical" evidence="6">
    <location>
        <begin position="122"/>
        <end position="143"/>
    </location>
</feature>
<evidence type="ECO:0000313" key="8">
    <source>
        <dbReference type="EMBL" id="MBW7570162.1"/>
    </source>
</evidence>
<dbReference type="PANTHER" id="PTHR32322">
    <property type="entry name" value="INNER MEMBRANE TRANSPORTER"/>
    <property type="match status" value="1"/>
</dbReference>
<dbReference type="InterPro" id="IPR037185">
    <property type="entry name" value="EmrE-like"/>
</dbReference>
<dbReference type="InterPro" id="IPR000620">
    <property type="entry name" value="EamA_dom"/>
</dbReference>
<feature type="transmembrane region" description="Helical" evidence="6">
    <location>
        <begin position="149"/>
        <end position="168"/>
    </location>
</feature>
<evidence type="ECO:0000256" key="5">
    <source>
        <dbReference type="ARBA" id="ARBA00023136"/>
    </source>
</evidence>
<keyword evidence="3 6" id="KW-0812">Transmembrane</keyword>
<protein>
    <submittedName>
        <fullName evidence="8">DMT family transporter</fullName>
    </submittedName>
</protein>
<feature type="transmembrane region" description="Helical" evidence="6">
    <location>
        <begin position="246"/>
        <end position="265"/>
    </location>
</feature>
<comment type="caution">
    <text evidence="8">The sequence shown here is derived from an EMBL/GenBank/DDBJ whole genome shotgun (WGS) entry which is preliminary data.</text>
</comment>
<evidence type="ECO:0000256" key="2">
    <source>
        <dbReference type="ARBA" id="ARBA00022475"/>
    </source>
</evidence>
<sequence>MNRNKFLGHSFAVIVILFWGLTFVSCKVLLKDFTPVEILFDRFVIATLCLLLLSPFALKFISFRVELYSALAGFFGVTIYFVFENNALIYSNASNVSLIVSTTPLFVAIFDRLFNKGAKLTNNFIFGFILAMAGIACLSFNSIKLELNPLGDLLALGCSIVWGFYNIFVCKVQKRNIKTLVITIKSFFYAVLQTIVLMMIEGYELKADCLLKEVNIVNYLFLAVLASSLSFLLWNKAIEYIGSVKTNVYIYAVPVVTTVSAVLLIDETITEYTLLGMVLAISGLVISQLKVKFNKTNK</sequence>
<proteinExistence type="predicted"/>
<feature type="transmembrane region" description="Helical" evidence="6">
    <location>
        <begin position="65"/>
        <end position="83"/>
    </location>
</feature>
<accession>A0ABS7DFT7</accession>
<feature type="transmembrane region" description="Helical" evidence="6">
    <location>
        <begin position="42"/>
        <end position="58"/>
    </location>
</feature>
<gene>
    <name evidence="8" type="ORF">J5V48_04565</name>
</gene>
<dbReference type="Pfam" id="PF00892">
    <property type="entry name" value="EamA"/>
    <property type="match status" value="2"/>
</dbReference>
<feature type="domain" description="EamA" evidence="7">
    <location>
        <begin position="7"/>
        <end position="139"/>
    </location>
</feature>
<evidence type="ECO:0000256" key="4">
    <source>
        <dbReference type="ARBA" id="ARBA00022989"/>
    </source>
</evidence>
<reference evidence="8 9" key="1">
    <citation type="submission" date="2021-03" db="EMBL/GenBank/DDBJ databases">
        <title>Succinivibrio sp. nov. isolated from feces of cow.</title>
        <authorList>
            <person name="Choi J.-Y."/>
        </authorList>
    </citation>
    <scope>NUCLEOTIDE SEQUENCE [LARGE SCALE GENOMIC DNA]</scope>
    <source>
        <strain evidence="8 9">AGMB01872</strain>
    </source>
</reference>
<keyword evidence="4 6" id="KW-1133">Transmembrane helix</keyword>
<dbReference type="Proteomes" id="UP000731465">
    <property type="component" value="Unassembled WGS sequence"/>
</dbReference>
<feature type="transmembrane region" description="Helical" evidence="6">
    <location>
        <begin position="216"/>
        <end position="234"/>
    </location>
</feature>
<evidence type="ECO:0000256" key="3">
    <source>
        <dbReference type="ARBA" id="ARBA00022692"/>
    </source>
</evidence>
<keyword evidence="9" id="KW-1185">Reference proteome</keyword>